<evidence type="ECO:0000256" key="8">
    <source>
        <dbReference type="SAM" id="SignalP"/>
    </source>
</evidence>
<dbReference type="FunFam" id="3.30.43.10:FF:000004">
    <property type="entry name" value="Berberine bridge enzyme-like 15"/>
    <property type="match status" value="1"/>
</dbReference>
<accession>A0AAD6Q623</accession>
<dbReference type="InterPro" id="IPR016167">
    <property type="entry name" value="FAD-bd_PCMH_sub1"/>
</dbReference>
<evidence type="ECO:0000256" key="7">
    <source>
        <dbReference type="ARBA" id="ARBA00023180"/>
    </source>
</evidence>
<keyword evidence="6" id="KW-1015">Disulfide bond</keyword>
<keyword evidence="3" id="KW-0285">Flavoprotein</keyword>
<dbReference type="SUPFAM" id="SSF56176">
    <property type="entry name" value="FAD-binding/transporter-associated domain-like"/>
    <property type="match status" value="2"/>
</dbReference>
<evidence type="ECO:0000256" key="1">
    <source>
        <dbReference type="ARBA" id="ARBA00001974"/>
    </source>
</evidence>
<dbReference type="InterPro" id="IPR016169">
    <property type="entry name" value="FAD-bd_PCMH_sub2"/>
</dbReference>
<dbReference type="Gene3D" id="3.30.465.10">
    <property type="match status" value="2"/>
</dbReference>
<sequence>MVPSSSSILSILLVLLLSPFIVSHALQDRFLKCLSRTSESSFPFSTVLYTPKNSSFSSVLQYSAQNLRFTLPSVPKPEFIFTPLQESHIQAVVICSKQLGIHLRVRSGGHDFEGLSYVSEIESPFIVVDLVKLRSISVDIEHSSAWVQAGATNGEFYYRISEKSNTHGFPAGTCTSLGMGGHISGGAYGAMLRKYGLAVDNVVDAHIIDVHGRLLDRKAMGEDLFWAIRGGAGGSFGIVTAWKVKLVPVPSAVTVFTVTRTLEQGATKLLYRWQQIADQVLDEDLFIRVQIGTANVSRQGKRTITTSYNAMFLGDANRLLQVMKHSFPELGLTRQDCIETNWINSTVYMSGFANNTPPEVLLQRINMDRAYFKGKSDYARKPIPEKALEGLWEKLFEAESPLVVFTPYGGMMNRISESQTPFPHRKGTKFMILYWSSWQDATENVAEHINWTRRVYSYMTPYVSKNPREAYANYRDLDLGMNRNSNTSFVEASAFGTNYFKGNFYRIFCSKPQVHLAVSTPLKESHMQAVVICSKQLEIHLGVRSGGHGYEGLSYVSEIESPFIVVDLVKLRSISVDIEHNSAWVQAGATNDELYYRISEKSKNFKCWRFKSGVCIYIYILDDPLNLGLYNIIYFSIIKTLKKLTPYNKLKQVSIFIYST</sequence>
<feature type="chain" id="PRO_5042296875" description="FAD-binding PCMH-type domain-containing protein" evidence="8">
    <location>
        <begin position="26"/>
        <end position="660"/>
    </location>
</feature>
<feature type="domain" description="FAD-binding PCMH-type" evidence="9">
    <location>
        <begin position="73"/>
        <end position="249"/>
    </location>
</feature>
<name>A0AAD6Q623_9ROSI</name>
<dbReference type="EMBL" id="JAQIZT010000011">
    <property type="protein sequence ID" value="KAJ6980469.1"/>
    <property type="molecule type" value="Genomic_DNA"/>
</dbReference>
<protein>
    <recommendedName>
        <fullName evidence="9">FAD-binding PCMH-type domain-containing protein</fullName>
    </recommendedName>
</protein>
<evidence type="ECO:0000256" key="6">
    <source>
        <dbReference type="ARBA" id="ARBA00023157"/>
    </source>
</evidence>
<feature type="signal peptide" evidence="8">
    <location>
        <begin position="1"/>
        <end position="25"/>
    </location>
</feature>
<keyword evidence="4 8" id="KW-0732">Signal</keyword>
<evidence type="ECO:0000256" key="2">
    <source>
        <dbReference type="ARBA" id="ARBA00005466"/>
    </source>
</evidence>
<organism evidence="10 11">
    <name type="scientific">Populus alba x Populus x berolinensis</name>
    <dbReference type="NCBI Taxonomy" id="444605"/>
    <lineage>
        <taxon>Eukaryota</taxon>
        <taxon>Viridiplantae</taxon>
        <taxon>Streptophyta</taxon>
        <taxon>Embryophyta</taxon>
        <taxon>Tracheophyta</taxon>
        <taxon>Spermatophyta</taxon>
        <taxon>Magnoliopsida</taxon>
        <taxon>eudicotyledons</taxon>
        <taxon>Gunneridae</taxon>
        <taxon>Pentapetalae</taxon>
        <taxon>rosids</taxon>
        <taxon>fabids</taxon>
        <taxon>Malpighiales</taxon>
        <taxon>Salicaceae</taxon>
        <taxon>Saliceae</taxon>
        <taxon>Populus</taxon>
    </lineage>
</organism>
<dbReference type="GO" id="GO:1901696">
    <property type="term" value="P:cannabinoid biosynthetic process"/>
    <property type="evidence" value="ECO:0007669"/>
    <property type="project" value="UniProtKB-ARBA"/>
</dbReference>
<dbReference type="Gene3D" id="3.40.462.20">
    <property type="match status" value="1"/>
</dbReference>
<gene>
    <name evidence="10" type="ORF">NC653_028313</name>
</gene>
<dbReference type="GO" id="GO:0071949">
    <property type="term" value="F:FAD binding"/>
    <property type="evidence" value="ECO:0007669"/>
    <property type="project" value="InterPro"/>
</dbReference>
<comment type="caution">
    <text evidence="10">The sequence shown here is derived from an EMBL/GenBank/DDBJ whole genome shotgun (WGS) entry which is preliminary data.</text>
</comment>
<dbReference type="PROSITE" id="PS51387">
    <property type="entry name" value="FAD_PCMH"/>
    <property type="match status" value="1"/>
</dbReference>
<evidence type="ECO:0000256" key="4">
    <source>
        <dbReference type="ARBA" id="ARBA00022729"/>
    </source>
</evidence>
<dbReference type="AlphaFoldDB" id="A0AAD6Q623"/>
<dbReference type="InterPro" id="IPR006094">
    <property type="entry name" value="Oxid_FAD_bind_N"/>
</dbReference>
<proteinExistence type="inferred from homology"/>
<comment type="similarity">
    <text evidence="2">Belongs to the oxygen-dependent FAD-linked oxidoreductase family.</text>
</comment>
<evidence type="ECO:0000313" key="10">
    <source>
        <dbReference type="EMBL" id="KAJ6980469.1"/>
    </source>
</evidence>
<dbReference type="Pfam" id="PF01565">
    <property type="entry name" value="FAD_binding_4"/>
    <property type="match status" value="2"/>
</dbReference>
<keyword evidence="7" id="KW-0325">Glycoprotein</keyword>
<reference evidence="10" key="1">
    <citation type="journal article" date="2023" name="Mol. Ecol. Resour.">
        <title>Chromosome-level genome assembly of a triploid poplar Populus alba 'Berolinensis'.</title>
        <authorList>
            <person name="Chen S."/>
            <person name="Yu Y."/>
            <person name="Wang X."/>
            <person name="Wang S."/>
            <person name="Zhang T."/>
            <person name="Zhou Y."/>
            <person name="He R."/>
            <person name="Meng N."/>
            <person name="Wang Y."/>
            <person name="Liu W."/>
            <person name="Liu Z."/>
            <person name="Liu J."/>
            <person name="Guo Q."/>
            <person name="Huang H."/>
            <person name="Sederoff R.R."/>
            <person name="Wang G."/>
            <person name="Qu G."/>
            <person name="Chen S."/>
        </authorList>
    </citation>
    <scope>NUCLEOTIDE SEQUENCE</scope>
    <source>
        <strain evidence="10">SC-2020</strain>
    </source>
</reference>
<dbReference type="PANTHER" id="PTHR32448">
    <property type="entry name" value="OS08G0158400 PROTEIN"/>
    <property type="match status" value="1"/>
</dbReference>
<evidence type="ECO:0000313" key="11">
    <source>
        <dbReference type="Proteomes" id="UP001164929"/>
    </source>
</evidence>
<evidence type="ECO:0000256" key="5">
    <source>
        <dbReference type="ARBA" id="ARBA00022827"/>
    </source>
</evidence>
<keyword evidence="5" id="KW-0274">FAD</keyword>
<dbReference type="Proteomes" id="UP001164929">
    <property type="component" value="Chromosome 11"/>
</dbReference>
<evidence type="ECO:0000256" key="3">
    <source>
        <dbReference type="ARBA" id="ARBA00022630"/>
    </source>
</evidence>
<keyword evidence="11" id="KW-1185">Reference proteome</keyword>
<comment type="cofactor">
    <cofactor evidence="1">
        <name>FAD</name>
        <dbReference type="ChEBI" id="CHEBI:57692"/>
    </cofactor>
</comment>
<dbReference type="Gene3D" id="3.30.43.10">
    <property type="entry name" value="Uridine Diphospho-n-acetylenolpyruvylglucosamine Reductase, domain 2"/>
    <property type="match status" value="1"/>
</dbReference>
<evidence type="ECO:0000259" key="9">
    <source>
        <dbReference type="PROSITE" id="PS51387"/>
    </source>
</evidence>
<dbReference type="InterPro" id="IPR016166">
    <property type="entry name" value="FAD-bd_PCMH"/>
</dbReference>
<dbReference type="InterPro" id="IPR036318">
    <property type="entry name" value="FAD-bd_PCMH-like_sf"/>
</dbReference>